<feature type="chain" id="PRO_5012145015" evidence="1">
    <location>
        <begin position="20"/>
        <end position="262"/>
    </location>
</feature>
<dbReference type="OrthoDB" id="1252924at2"/>
<evidence type="ECO:0000313" key="2">
    <source>
        <dbReference type="EMBL" id="SMC63050.1"/>
    </source>
</evidence>
<feature type="signal peptide" evidence="1">
    <location>
        <begin position="1"/>
        <end position="19"/>
    </location>
</feature>
<dbReference type="STRING" id="1434700.SAMN06296427_10513"/>
<gene>
    <name evidence="2" type="ORF">SAMN06296427_10513</name>
</gene>
<accession>A0A1W2ARA5</accession>
<sequence length="262" mass="27380">MKKSFYTFSFVLLITPLFGQVGVGTVNPQASFHVDGAADNPETGAPDASAQANDIVITETGRIGIGTIAPDTRLEINNGTTNGAIKIVDGTEGEDKILVSDADGVGTWQESSATKPAILGTYPSPSMTVDSGGAGTTKYSGTSITLTRGKWIVTAGLTIGYLNTVTTKKWLHAYLSSATGSVQAVGFTNLGASANNSAYAGSVVNGGGPSTHQIYNFLTGSSVIEVTQPSVTVYLLIENFPVGDWRYSSDAWENYFYAIPVN</sequence>
<evidence type="ECO:0000256" key="1">
    <source>
        <dbReference type="SAM" id="SignalP"/>
    </source>
</evidence>
<name>A0A1W2ARA5_9FLAO</name>
<organism evidence="2 3">
    <name type="scientific">Moheibacter sediminis</name>
    <dbReference type="NCBI Taxonomy" id="1434700"/>
    <lineage>
        <taxon>Bacteria</taxon>
        <taxon>Pseudomonadati</taxon>
        <taxon>Bacteroidota</taxon>
        <taxon>Flavobacteriia</taxon>
        <taxon>Flavobacteriales</taxon>
        <taxon>Weeksellaceae</taxon>
        <taxon>Moheibacter</taxon>
    </lineage>
</organism>
<dbReference type="RefSeq" id="WP_084017222.1">
    <property type="nucleotide sequence ID" value="NZ_FWXS01000005.1"/>
</dbReference>
<keyword evidence="3" id="KW-1185">Reference proteome</keyword>
<reference evidence="2 3" key="1">
    <citation type="submission" date="2017-04" db="EMBL/GenBank/DDBJ databases">
        <authorList>
            <person name="Afonso C.L."/>
            <person name="Miller P.J."/>
            <person name="Scott M.A."/>
            <person name="Spackman E."/>
            <person name="Goraichik I."/>
            <person name="Dimitrov K.M."/>
            <person name="Suarez D.L."/>
            <person name="Swayne D.E."/>
        </authorList>
    </citation>
    <scope>NUCLEOTIDE SEQUENCE [LARGE SCALE GENOMIC DNA]</scope>
    <source>
        <strain evidence="2 3">CGMCC 1.12708</strain>
    </source>
</reference>
<proteinExistence type="predicted"/>
<dbReference type="AlphaFoldDB" id="A0A1W2ARA5"/>
<dbReference type="Proteomes" id="UP000192393">
    <property type="component" value="Unassembled WGS sequence"/>
</dbReference>
<dbReference type="EMBL" id="FWXS01000005">
    <property type="protein sequence ID" value="SMC63050.1"/>
    <property type="molecule type" value="Genomic_DNA"/>
</dbReference>
<keyword evidence="1" id="KW-0732">Signal</keyword>
<protein>
    <submittedName>
        <fullName evidence="2">Uncharacterized protein</fullName>
    </submittedName>
</protein>
<evidence type="ECO:0000313" key="3">
    <source>
        <dbReference type="Proteomes" id="UP000192393"/>
    </source>
</evidence>